<dbReference type="Proteomes" id="UP000694904">
    <property type="component" value="Chromosome 3"/>
</dbReference>
<feature type="region of interest" description="Disordered" evidence="1">
    <location>
        <begin position="1"/>
        <end position="72"/>
    </location>
</feature>
<reference evidence="2" key="1">
    <citation type="journal article" date="1997" name="Nucleic Acids Res.">
        <title>tRNAscan-SE: a program for improved detection of transfer RNA genes in genomic sequence.</title>
        <authorList>
            <person name="Lowe T.M."/>
            <person name="Eddy S.R."/>
        </authorList>
    </citation>
    <scope>NUCLEOTIDE SEQUENCE [LARGE SCALE GENOMIC DNA]</scope>
</reference>
<sequence>MVVGNKEAKSVPVAAPLPLPVCAPQPKAAKKPVEPCDSGSDISRTKKMRKLYHSTDDEDYDVATSSRPKKSRGECCKWFAPVAAPVPLPTCDSGSDLSREKKARKAYYSTDDEGERHLASPKANKPLVLGNIDAKAPPVLPLPICVPTCSIPKKSVEPCDSGSDVSREKKTRKVYHSTDDEDEEGMRIKKPKFSCCKWFAPVAAPVPLATCDSGSDLSREKKARKAYISSDDEGERHLTSPTANKPMVIGNIDAKPPPLCIPLPICVPTCKTRKKSVQPPDLEMRTAKLPPPPPFAAEVAKSTKEPSVKRPKGQCCKWFAPVAAPVPLPTCDSGSDLSREKKTRKVYLSSDDEGERHLTSPTANKPMVLGNIDAKAPPVLIPLPVCDVTCKIPKRSVEPCDSGSDVSRTKKIRKLYHSTDDEDYEAATSTRPKKCKLNCCKWCAPVAVPLPLPTCDSGSDISRERKRRKVYLSSDDEGERPLASPNANKPMVLGNIDAKAPPVLIPLPVCDATCKIPKRSVEPCDSGSDLPEPVSRKMNYSTDDEDYDGPKVTNKFNGCCAIKGRPPIICDSGSDVSGPVPRKIQCSSENEEDEIIVIPVARKSKISCASCHSCNRIRGRGEGRPCKRKG</sequence>
<evidence type="ECO:0000313" key="2">
    <source>
        <dbReference type="Proteomes" id="UP000694904"/>
    </source>
</evidence>
<proteinExistence type="predicted"/>
<keyword evidence="2" id="KW-1185">Reference proteome</keyword>
<organism evidence="2 3">
    <name type="scientific">Drosophila arizonae</name>
    <name type="common">Fruit fly</name>
    <dbReference type="NCBI Taxonomy" id="7263"/>
    <lineage>
        <taxon>Eukaryota</taxon>
        <taxon>Metazoa</taxon>
        <taxon>Ecdysozoa</taxon>
        <taxon>Arthropoda</taxon>
        <taxon>Hexapoda</taxon>
        <taxon>Insecta</taxon>
        <taxon>Pterygota</taxon>
        <taxon>Neoptera</taxon>
        <taxon>Endopterygota</taxon>
        <taxon>Diptera</taxon>
        <taxon>Brachycera</taxon>
        <taxon>Muscomorpha</taxon>
        <taxon>Ephydroidea</taxon>
        <taxon>Drosophilidae</taxon>
        <taxon>Drosophila</taxon>
    </lineage>
</organism>
<name>A0ABM1NZI9_DROAR</name>
<feature type="region of interest" description="Disordered" evidence="1">
    <location>
        <begin position="226"/>
        <end position="248"/>
    </location>
</feature>
<feature type="region of interest" description="Disordered" evidence="1">
    <location>
        <begin position="342"/>
        <end position="364"/>
    </location>
</feature>
<reference evidence="2" key="2">
    <citation type="journal article" date="2016" name="G3 (Bethesda)">
        <title>Genome Evolution in Three Species of Cactophilic Drosophila.</title>
        <authorList>
            <person name="Sanchez-Flores A."/>
            <person name="Penazola F."/>
            <person name="Carpinteyro-Ponce J."/>
            <person name="Nazario-Yepiz N."/>
            <person name="Abreu-Goodger C."/>
            <person name="Machado C.A."/>
            <person name="Markow T.A."/>
        </authorList>
    </citation>
    <scope>NUCLEOTIDE SEQUENCE [LARGE SCALE GENOMIC DNA]</scope>
</reference>
<reference evidence="3" key="3">
    <citation type="submission" date="2025-08" db="UniProtKB">
        <authorList>
            <consortium name="RefSeq"/>
        </authorList>
    </citation>
    <scope>IDENTIFICATION</scope>
    <source>
        <tissue evidence="3">Whole organism</tissue>
    </source>
</reference>
<protein>
    <submittedName>
        <fullName evidence="3">Uncharacterized protein LOC108612014 isoform X1</fullName>
    </submittedName>
</protein>
<dbReference type="GeneID" id="108612014"/>
<evidence type="ECO:0000313" key="3">
    <source>
        <dbReference type="RefSeq" id="XP_017860375.1"/>
    </source>
</evidence>
<accession>A0ABM1NZI9</accession>
<feature type="region of interest" description="Disordered" evidence="1">
    <location>
        <begin position="466"/>
        <end position="488"/>
    </location>
</feature>
<gene>
    <name evidence="3" type="primary">LOC108612014</name>
</gene>
<dbReference type="RefSeq" id="XP_017860375.1">
    <property type="nucleotide sequence ID" value="XM_018004886.1"/>
</dbReference>
<evidence type="ECO:0000256" key="1">
    <source>
        <dbReference type="SAM" id="MobiDB-lite"/>
    </source>
</evidence>